<evidence type="ECO:0000313" key="2">
    <source>
        <dbReference type="EMBL" id="AJI77608.1"/>
    </source>
</evidence>
<dbReference type="KEGG" id="csx:CSING_00195"/>
<dbReference type="EMBL" id="CP010827">
    <property type="protein sequence ID" value="AJI77608.1"/>
    <property type="molecule type" value="Genomic_DNA"/>
</dbReference>
<reference evidence="2 3" key="1">
    <citation type="journal article" date="2015" name="Genome Announc.">
        <title>Complete Genome Sequence and Annotation of Corynebacterium singulare DSM 44357, Isolated from a Human Semen Specimen.</title>
        <authorList>
            <person name="Merten M."/>
            <person name="Brinkrolf K."/>
            <person name="Albersmeier A."/>
            <person name="Kutter Y."/>
            <person name="Ruckert C."/>
            <person name="Tauch A."/>
        </authorList>
    </citation>
    <scope>NUCLEOTIDE SEQUENCE [LARGE SCALE GENOMIC DNA]</scope>
    <source>
        <strain evidence="2">IBS B52218</strain>
    </source>
</reference>
<evidence type="ECO:0000256" key="1">
    <source>
        <dbReference type="SAM" id="MobiDB-lite"/>
    </source>
</evidence>
<feature type="region of interest" description="Disordered" evidence="1">
    <location>
        <begin position="27"/>
        <end position="65"/>
    </location>
</feature>
<dbReference type="Proteomes" id="UP000031890">
    <property type="component" value="Chromosome"/>
</dbReference>
<name>A0A0B6ES69_9CORY</name>
<dbReference type="AlphaFoldDB" id="A0A0B6ES69"/>
<feature type="compositionally biased region" description="Polar residues" evidence="1">
    <location>
        <begin position="39"/>
        <end position="65"/>
    </location>
</feature>
<evidence type="ECO:0000313" key="3">
    <source>
        <dbReference type="Proteomes" id="UP000031890"/>
    </source>
</evidence>
<dbReference type="HOGENOM" id="CLU_2842383_0_0_11"/>
<proteinExistence type="predicted"/>
<protein>
    <submittedName>
        <fullName evidence="2">Uncharacterized protein</fullName>
    </submittedName>
</protein>
<accession>A0A0B6ES69</accession>
<organism evidence="2 3">
    <name type="scientific">Corynebacterium singulare</name>
    <dbReference type="NCBI Taxonomy" id="161899"/>
    <lineage>
        <taxon>Bacteria</taxon>
        <taxon>Bacillati</taxon>
        <taxon>Actinomycetota</taxon>
        <taxon>Actinomycetes</taxon>
        <taxon>Mycobacteriales</taxon>
        <taxon>Corynebacteriaceae</taxon>
        <taxon>Corynebacterium</taxon>
    </lineage>
</organism>
<sequence length="65" mass="7403">MEHGWVLRVWHDLFLIYRIPIERENAKEKKQHARLGRKNNLNDAATQTGDLPHSTPASTTNGTPA</sequence>
<dbReference type="STRING" id="161899.CSING_00195"/>
<gene>
    <name evidence="2" type="ORF">CSING_00195</name>
</gene>